<dbReference type="InterPro" id="IPR013830">
    <property type="entry name" value="SGNH_hydro"/>
</dbReference>
<protein>
    <submittedName>
        <fullName evidence="3">SGNH/GDSL hydrolase family protein</fullName>
    </submittedName>
</protein>
<dbReference type="PANTHER" id="PTHR37981:SF1">
    <property type="entry name" value="SGNH HYDROLASE-TYPE ESTERASE DOMAIN-CONTAINING PROTEIN"/>
    <property type="match status" value="1"/>
</dbReference>
<dbReference type="InterPro" id="IPR036514">
    <property type="entry name" value="SGNH_hydro_sf"/>
</dbReference>
<dbReference type="RefSeq" id="WP_215922459.1">
    <property type="nucleotide sequence ID" value="NZ_JAHKNI010000014.1"/>
</dbReference>
<dbReference type="PANTHER" id="PTHR37981">
    <property type="entry name" value="LIPASE 2"/>
    <property type="match status" value="1"/>
</dbReference>
<evidence type="ECO:0000313" key="4">
    <source>
        <dbReference type="Proteomes" id="UP000733379"/>
    </source>
</evidence>
<keyword evidence="3" id="KW-0378">Hydrolase</keyword>
<dbReference type="SUPFAM" id="SSF52266">
    <property type="entry name" value="SGNH hydrolase"/>
    <property type="match status" value="1"/>
</dbReference>
<feature type="domain" description="SGNH hydrolase-type esterase" evidence="2">
    <location>
        <begin position="39"/>
        <end position="291"/>
    </location>
</feature>
<keyword evidence="4" id="KW-1185">Reference proteome</keyword>
<dbReference type="Gene3D" id="3.40.50.1110">
    <property type="entry name" value="SGNH hydrolase"/>
    <property type="match status" value="1"/>
</dbReference>
<dbReference type="InterPro" id="IPR037460">
    <property type="entry name" value="SEST-like"/>
</dbReference>
<feature type="signal peptide" evidence="1">
    <location>
        <begin position="1"/>
        <end position="20"/>
    </location>
</feature>
<evidence type="ECO:0000256" key="1">
    <source>
        <dbReference type="SAM" id="SignalP"/>
    </source>
</evidence>
<organism evidence="3 4">
    <name type="scientific">Nocardia albiluteola</name>
    <dbReference type="NCBI Taxonomy" id="2842303"/>
    <lineage>
        <taxon>Bacteria</taxon>
        <taxon>Bacillati</taxon>
        <taxon>Actinomycetota</taxon>
        <taxon>Actinomycetes</taxon>
        <taxon>Mycobacteriales</taxon>
        <taxon>Nocardiaceae</taxon>
        <taxon>Nocardia</taxon>
    </lineage>
</organism>
<accession>A0ABS6BAD2</accession>
<keyword evidence="1" id="KW-0732">Signal</keyword>
<dbReference type="Proteomes" id="UP000733379">
    <property type="component" value="Unassembled WGS sequence"/>
</dbReference>
<reference evidence="3 4" key="1">
    <citation type="submission" date="2021-06" db="EMBL/GenBank/DDBJ databases">
        <title>Actinomycetes sequencing.</title>
        <authorList>
            <person name="Shan Q."/>
        </authorList>
    </citation>
    <scope>NUCLEOTIDE SEQUENCE [LARGE SCALE GENOMIC DNA]</scope>
    <source>
        <strain evidence="3 4">NEAU-G5</strain>
    </source>
</reference>
<comment type="caution">
    <text evidence="3">The sequence shown here is derived from an EMBL/GenBank/DDBJ whole genome shotgun (WGS) entry which is preliminary data.</text>
</comment>
<dbReference type="GO" id="GO:0016787">
    <property type="term" value="F:hydrolase activity"/>
    <property type="evidence" value="ECO:0007669"/>
    <property type="project" value="UniProtKB-KW"/>
</dbReference>
<dbReference type="CDD" id="cd01823">
    <property type="entry name" value="SEST_like"/>
    <property type="match status" value="1"/>
</dbReference>
<dbReference type="Pfam" id="PF13472">
    <property type="entry name" value="Lipase_GDSL_2"/>
    <property type="match status" value="1"/>
</dbReference>
<feature type="chain" id="PRO_5045128881" evidence="1">
    <location>
        <begin position="21"/>
        <end position="303"/>
    </location>
</feature>
<gene>
    <name evidence="3" type="ORF">KO481_33305</name>
</gene>
<evidence type="ECO:0000259" key="2">
    <source>
        <dbReference type="Pfam" id="PF13472"/>
    </source>
</evidence>
<name>A0ABS6BAD2_9NOCA</name>
<evidence type="ECO:0000313" key="3">
    <source>
        <dbReference type="EMBL" id="MBU3066386.1"/>
    </source>
</evidence>
<proteinExistence type="predicted"/>
<dbReference type="EMBL" id="JAHKNI010000014">
    <property type="protein sequence ID" value="MBU3066386.1"/>
    <property type="molecule type" value="Genomic_DNA"/>
</dbReference>
<sequence>MRFARCAAVVALTAGLSALAGGTVSAHTETQHSSYRYVALGSSYASGPGIAPQIDTRCARSAADYPHLLAQRIGATLTDVTCAGATTTNILTRGQHTRSGVTVPPQIDAVTADTTLVTVSVGGNDLNLIGGMIGRSCHSALIAAAPTAAATTSRMCAVFGSAAAPTAAKVTAVEHALSDVVRAVRVRAPQATVLLVQYLPAIDGRAATCPGVVVMSPADAATMRRTYNSLISATRAAAAATGAMSIAVPDAEQHTACSATPWVNGFHNPLATGNIASITSSYHPNLAGMQAIADRLADMLPEY</sequence>